<gene>
    <name evidence="1" type="ORF">RFH988_LOCUS7484</name>
    <name evidence="2" type="ORF">SEV965_LOCUS9356</name>
</gene>
<accession>A0A813XPX0</accession>
<organism evidence="1 3">
    <name type="scientific">Rotaria sordida</name>
    <dbReference type="NCBI Taxonomy" id="392033"/>
    <lineage>
        <taxon>Eukaryota</taxon>
        <taxon>Metazoa</taxon>
        <taxon>Spiralia</taxon>
        <taxon>Gnathifera</taxon>
        <taxon>Rotifera</taxon>
        <taxon>Eurotatoria</taxon>
        <taxon>Bdelloidea</taxon>
        <taxon>Philodinida</taxon>
        <taxon>Philodinidae</taxon>
        <taxon>Rotaria</taxon>
    </lineage>
</organism>
<dbReference type="EMBL" id="CAJNOU010000363">
    <property type="protein sequence ID" value="CAF0973199.1"/>
    <property type="molecule type" value="Genomic_DNA"/>
</dbReference>
<dbReference type="InterPro" id="IPR032675">
    <property type="entry name" value="LRR_dom_sf"/>
</dbReference>
<dbReference type="AlphaFoldDB" id="A0A813XPX0"/>
<name>A0A813XPX0_9BILA</name>
<comment type="caution">
    <text evidence="1">The sequence shown here is derived from an EMBL/GenBank/DDBJ whole genome shotgun (WGS) entry which is preliminary data.</text>
</comment>
<evidence type="ECO:0000313" key="2">
    <source>
        <dbReference type="EMBL" id="CAF0973199.1"/>
    </source>
</evidence>
<dbReference type="SUPFAM" id="SSF52047">
    <property type="entry name" value="RNI-like"/>
    <property type="match status" value="1"/>
</dbReference>
<evidence type="ECO:0000313" key="1">
    <source>
        <dbReference type="EMBL" id="CAF0871257.1"/>
    </source>
</evidence>
<dbReference type="EMBL" id="CAJNOO010000238">
    <property type="protein sequence ID" value="CAF0871257.1"/>
    <property type="molecule type" value="Genomic_DNA"/>
</dbReference>
<evidence type="ECO:0000313" key="3">
    <source>
        <dbReference type="Proteomes" id="UP000663882"/>
    </source>
</evidence>
<dbReference type="Gene3D" id="3.80.10.10">
    <property type="entry name" value="Ribonuclease Inhibitor"/>
    <property type="match status" value="1"/>
</dbReference>
<protein>
    <submittedName>
        <fullName evidence="1">Uncharacterized protein</fullName>
    </submittedName>
</protein>
<dbReference type="Proteomes" id="UP000663882">
    <property type="component" value="Unassembled WGS sequence"/>
</dbReference>
<sequence length="567" mass="66472">MAPSCDIISVFSLFQLQNLFSTSPKIIFTDDDDSSSTSSLAAVKISTQVELNLLLESSDFNRVRHCILPEQVISLRLSDDNNTLVQSDIFLSYFRIEQFTQLRSLTLVQIESESLKSIFSNLNKLGQLRSLSFNMESVRYKFPARNDDYSKKINQLKYFLSNSYKQILPQLNRLSLNSSTELISKSLPHLRQLKLGKCFVNELETIFQNSPQLQSLDISFDMNILNTTIILPSNQLIWLNLEIKTNIKDDIADGNFWQVLVRFLKTFSFQFYVSHIDIQKTLDSFSTSFWLEEKHWYIAYQNGYLFSLLYFAPVHIDSRNLSQFHSTAPNNSLIYEQLNKFTVNSFHINNNHYLAHIKTLALELSISLKRLQSVIDLNQIEHLIVPSLDHLLVFIPLEYNMPQLHELTIKNSVTIDTVDRLGHYRFERIRTLHIRVNDENIDCIIEELFYLFPHIAHLTFTPRIKSLTLMLHLLKGFKYLSNASFSADCSFFRKEANFCRNPKSVIQHFRQHTNNNISCRVYYLINTQLPFSIHWNIEEQPSTRWSMINWPWKRGYRCQIGHDYIVQ</sequence>
<proteinExistence type="predicted"/>
<reference evidence="1" key="1">
    <citation type="submission" date="2021-02" db="EMBL/GenBank/DDBJ databases">
        <authorList>
            <person name="Nowell W R."/>
        </authorList>
    </citation>
    <scope>NUCLEOTIDE SEQUENCE</scope>
</reference>
<dbReference type="Proteomes" id="UP000663889">
    <property type="component" value="Unassembled WGS sequence"/>
</dbReference>
<dbReference type="OrthoDB" id="9999981at2759"/>